<gene>
    <name evidence="5" type="primary">LOC115480105</name>
</gene>
<keyword evidence="4" id="KW-1185">Reference proteome</keyword>
<dbReference type="RefSeq" id="XP_030074437.1">
    <property type="nucleotide sequence ID" value="XM_030218577.1"/>
</dbReference>
<proteinExistence type="inferred from homology"/>
<dbReference type="PANTHER" id="PTHR43570">
    <property type="entry name" value="ALDEHYDE DEHYDROGENASE"/>
    <property type="match status" value="1"/>
</dbReference>
<evidence type="ECO:0000259" key="3">
    <source>
        <dbReference type="Pfam" id="PF00171"/>
    </source>
</evidence>
<dbReference type="InterPro" id="IPR016161">
    <property type="entry name" value="Ald_DH/histidinol_DH"/>
</dbReference>
<dbReference type="SUPFAM" id="SSF53720">
    <property type="entry name" value="ALDH-like"/>
    <property type="match status" value="1"/>
</dbReference>
<dbReference type="GO" id="GO:0004028">
    <property type="term" value="F:3-chloroallyl aldehyde dehydrogenase activity"/>
    <property type="evidence" value="ECO:0007669"/>
    <property type="project" value="TreeGrafter"/>
</dbReference>
<evidence type="ECO:0000313" key="5">
    <source>
        <dbReference type="RefSeq" id="XP_030074437.1"/>
    </source>
</evidence>
<organism evidence="4 5">
    <name type="scientific">Microcaecilia unicolor</name>
    <dbReference type="NCBI Taxonomy" id="1415580"/>
    <lineage>
        <taxon>Eukaryota</taxon>
        <taxon>Metazoa</taxon>
        <taxon>Chordata</taxon>
        <taxon>Craniata</taxon>
        <taxon>Vertebrata</taxon>
        <taxon>Euteleostomi</taxon>
        <taxon>Amphibia</taxon>
        <taxon>Gymnophiona</taxon>
        <taxon>Siphonopidae</taxon>
        <taxon>Microcaecilia</taxon>
    </lineage>
</organism>
<protein>
    <submittedName>
        <fullName evidence="5">Aldehyde dehydrogenase family 3 member B1-like isoform X2</fullName>
    </submittedName>
</protein>
<reference evidence="5" key="2">
    <citation type="submission" date="2025-08" db="UniProtKB">
        <authorList>
            <consortium name="RefSeq"/>
        </authorList>
    </citation>
    <scope>IDENTIFICATION</scope>
</reference>
<dbReference type="InterPro" id="IPR016163">
    <property type="entry name" value="Ald_DH_C"/>
</dbReference>
<dbReference type="InterPro" id="IPR015590">
    <property type="entry name" value="Aldehyde_DH_dom"/>
</dbReference>
<evidence type="ECO:0000256" key="2">
    <source>
        <dbReference type="ARBA" id="ARBA00023002"/>
    </source>
</evidence>
<name>A0A6P7Z527_9AMPH</name>
<dbReference type="Pfam" id="PF00171">
    <property type="entry name" value="Aldedh"/>
    <property type="match status" value="2"/>
</dbReference>
<evidence type="ECO:0000313" key="4">
    <source>
        <dbReference type="Proteomes" id="UP000515156"/>
    </source>
</evidence>
<dbReference type="AlphaFoldDB" id="A0A6P7Z527"/>
<accession>A0A6P7Z527</accession>
<comment type="similarity">
    <text evidence="1">Belongs to the aldehyde dehydrogenase family.</text>
</comment>
<dbReference type="PANTHER" id="PTHR43570:SF7">
    <property type="entry name" value="ALDEHYDE DEHYDROGENASE"/>
    <property type="match status" value="1"/>
</dbReference>
<dbReference type="Proteomes" id="UP000515156">
    <property type="component" value="Chromosome 11"/>
</dbReference>
<feature type="domain" description="Aldehyde dehydrogenase" evidence="3">
    <location>
        <begin position="208"/>
        <end position="326"/>
    </location>
</feature>
<feature type="domain" description="Aldehyde dehydrogenase" evidence="3">
    <location>
        <begin position="37"/>
        <end position="186"/>
    </location>
</feature>
<dbReference type="Gene3D" id="3.40.605.10">
    <property type="entry name" value="Aldehyde Dehydrogenase, Chain A, domain 1"/>
    <property type="match status" value="2"/>
</dbReference>
<sequence>MDLSSASPAARWLRALRRTVSGENTSMKPSNSVCEDILKKLRGAFIAGRTKPFKFRIAQLQAIVRMLKNNENLFVEALENDMHRPKFETILLEITTVKNEALYAINNLEKWMQPEYIRKDMTSIFDDCFVHREPMGVVLIIGAWTFPIQLCLIPLIGAIAAGNCILLRLPAISSRASELLQKLLSNYLDSECYQVIGEGLIDLAEILESTFDHIFFTAPTVLIDVRETDPVTQQDILGPVLPVVTVKGLEEAIQFINQRERPLATYVYSDNSQVIAEMMSRTSSGSFCSNDSAVQNLYLGLPCCGAGIGGGLYGGKYGFDTFSQSRAYVLRHSVTECVTRFRYPPYLDTNLNLMLWVNYLSHKDGWCQIL</sequence>
<keyword evidence="2" id="KW-0560">Oxidoreductase</keyword>
<dbReference type="GeneID" id="115480105"/>
<dbReference type="GO" id="GO:0006081">
    <property type="term" value="P:aldehyde metabolic process"/>
    <property type="evidence" value="ECO:0007669"/>
    <property type="project" value="InterPro"/>
</dbReference>
<dbReference type="Gene3D" id="3.40.309.10">
    <property type="entry name" value="Aldehyde Dehydrogenase, Chain A, domain 2"/>
    <property type="match status" value="1"/>
</dbReference>
<evidence type="ECO:0000256" key="1">
    <source>
        <dbReference type="ARBA" id="ARBA00009986"/>
    </source>
</evidence>
<dbReference type="GO" id="GO:0004029">
    <property type="term" value="F:aldehyde dehydrogenase (NAD+) activity"/>
    <property type="evidence" value="ECO:0007669"/>
    <property type="project" value="TreeGrafter"/>
</dbReference>
<dbReference type="InterPro" id="IPR012394">
    <property type="entry name" value="Aldehyde_DH_NAD(P)"/>
</dbReference>
<dbReference type="GO" id="GO:0005737">
    <property type="term" value="C:cytoplasm"/>
    <property type="evidence" value="ECO:0007669"/>
    <property type="project" value="TreeGrafter"/>
</dbReference>
<reference evidence="4" key="1">
    <citation type="submission" date="2024-06" db="UniProtKB">
        <authorList>
            <consortium name="RefSeq"/>
        </authorList>
    </citation>
    <scope>NUCLEOTIDE SEQUENCE [LARGE SCALE GENOMIC DNA]</scope>
</reference>
<dbReference type="InterPro" id="IPR016162">
    <property type="entry name" value="Ald_DH_N"/>
</dbReference>